<keyword evidence="1" id="KW-0732">Signal</keyword>
<reference evidence="2 3" key="1">
    <citation type="submission" date="2019-05" db="EMBL/GenBank/DDBJ databases">
        <title>Emergence of the Ug99 lineage of the wheat stem rust pathogen through somatic hybridization.</title>
        <authorList>
            <person name="Li F."/>
            <person name="Upadhyaya N.M."/>
            <person name="Sperschneider J."/>
            <person name="Matny O."/>
            <person name="Nguyen-Phuc H."/>
            <person name="Mago R."/>
            <person name="Raley C."/>
            <person name="Miller M.E."/>
            <person name="Silverstein K.A.T."/>
            <person name="Henningsen E."/>
            <person name="Hirsch C.D."/>
            <person name="Visser B."/>
            <person name="Pretorius Z.A."/>
            <person name="Steffenson B.J."/>
            <person name="Schwessinger B."/>
            <person name="Dodds P.N."/>
            <person name="Figueroa M."/>
        </authorList>
    </citation>
    <scope>NUCLEOTIDE SEQUENCE [LARGE SCALE GENOMIC DNA]</scope>
    <source>
        <strain evidence="2">21-0</strain>
    </source>
</reference>
<evidence type="ECO:0000313" key="2">
    <source>
        <dbReference type="EMBL" id="KAA1108430.1"/>
    </source>
</evidence>
<gene>
    <name evidence="2" type="ORF">PGT21_012586</name>
</gene>
<keyword evidence="3" id="KW-1185">Reference proteome</keyword>
<evidence type="ECO:0008006" key="4">
    <source>
        <dbReference type="Google" id="ProtNLM"/>
    </source>
</evidence>
<comment type="caution">
    <text evidence="2">The sequence shown here is derived from an EMBL/GenBank/DDBJ whole genome shotgun (WGS) entry which is preliminary data.</text>
</comment>
<dbReference type="InterPro" id="IPR013083">
    <property type="entry name" value="Znf_RING/FYVE/PHD"/>
</dbReference>
<dbReference type="SUPFAM" id="SSF57850">
    <property type="entry name" value="RING/U-box"/>
    <property type="match status" value="1"/>
</dbReference>
<sequence>MFSIYLLMASMLLKLIATTAIFHSSDQIASVGENTIMKSGHQHRKRMQYAKKTPSDICACCGNDLDKYIYECSSCKLFFHRECLVKDWRGVERCPTCRIFNDHPVAGKPTVQLIVQNESQGGKAVSSGHFPPLVICKNPGCSSPKYLELIPGTNSYACGKCGHSKYINTKLN</sequence>
<proteinExistence type="predicted"/>
<name>A0A5B0Q5G0_PUCGR</name>
<protein>
    <recommendedName>
        <fullName evidence="4">RING-type domain-containing protein</fullName>
    </recommendedName>
</protein>
<accession>A0A5B0Q5G0</accession>
<evidence type="ECO:0000256" key="1">
    <source>
        <dbReference type="SAM" id="SignalP"/>
    </source>
</evidence>
<evidence type="ECO:0000313" key="3">
    <source>
        <dbReference type="Proteomes" id="UP000324748"/>
    </source>
</evidence>
<dbReference type="AlphaFoldDB" id="A0A5B0Q5G0"/>
<dbReference type="Proteomes" id="UP000324748">
    <property type="component" value="Unassembled WGS sequence"/>
</dbReference>
<dbReference type="OrthoDB" id="8062037at2759"/>
<dbReference type="Gene3D" id="3.30.40.10">
    <property type="entry name" value="Zinc/RING finger domain, C3HC4 (zinc finger)"/>
    <property type="match status" value="1"/>
</dbReference>
<feature type="signal peptide" evidence="1">
    <location>
        <begin position="1"/>
        <end position="18"/>
    </location>
</feature>
<feature type="chain" id="PRO_5022886297" description="RING-type domain-containing protein" evidence="1">
    <location>
        <begin position="19"/>
        <end position="172"/>
    </location>
</feature>
<dbReference type="EMBL" id="VSWC01000028">
    <property type="protein sequence ID" value="KAA1108430.1"/>
    <property type="molecule type" value="Genomic_DNA"/>
</dbReference>
<organism evidence="2 3">
    <name type="scientific">Puccinia graminis f. sp. tritici</name>
    <dbReference type="NCBI Taxonomy" id="56615"/>
    <lineage>
        <taxon>Eukaryota</taxon>
        <taxon>Fungi</taxon>
        <taxon>Dikarya</taxon>
        <taxon>Basidiomycota</taxon>
        <taxon>Pucciniomycotina</taxon>
        <taxon>Pucciniomycetes</taxon>
        <taxon>Pucciniales</taxon>
        <taxon>Pucciniaceae</taxon>
        <taxon>Puccinia</taxon>
    </lineage>
</organism>